<feature type="region of interest" description="Disordered" evidence="1">
    <location>
        <begin position="84"/>
        <end position="110"/>
    </location>
</feature>
<evidence type="ECO:0000313" key="2">
    <source>
        <dbReference type="EMBL" id="CAA7022229.1"/>
    </source>
</evidence>
<protein>
    <submittedName>
        <fullName evidence="2">Uncharacterized protein</fullName>
    </submittedName>
</protein>
<dbReference type="Proteomes" id="UP000467841">
    <property type="component" value="Unassembled WGS sequence"/>
</dbReference>
<organism evidence="2 3">
    <name type="scientific">Microthlaspi erraticum</name>
    <dbReference type="NCBI Taxonomy" id="1685480"/>
    <lineage>
        <taxon>Eukaryota</taxon>
        <taxon>Viridiplantae</taxon>
        <taxon>Streptophyta</taxon>
        <taxon>Embryophyta</taxon>
        <taxon>Tracheophyta</taxon>
        <taxon>Spermatophyta</taxon>
        <taxon>Magnoliopsida</taxon>
        <taxon>eudicotyledons</taxon>
        <taxon>Gunneridae</taxon>
        <taxon>Pentapetalae</taxon>
        <taxon>rosids</taxon>
        <taxon>malvids</taxon>
        <taxon>Brassicales</taxon>
        <taxon>Brassicaceae</taxon>
        <taxon>Coluteocarpeae</taxon>
        <taxon>Microthlaspi</taxon>
    </lineage>
</organism>
<comment type="caution">
    <text evidence="2">The sequence shown here is derived from an EMBL/GenBank/DDBJ whole genome shotgun (WGS) entry which is preliminary data.</text>
</comment>
<reference evidence="2" key="1">
    <citation type="submission" date="2020-01" db="EMBL/GenBank/DDBJ databases">
        <authorList>
            <person name="Mishra B."/>
        </authorList>
    </citation>
    <scope>NUCLEOTIDE SEQUENCE [LARGE SCALE GENOMIC DNA]</scope>
</reference>
<name>A0A6D2I2L5_9BRAS</name>
<evidence type="ECO:0000313" key="3">
    <source>
        <dbReference type="Proteomes" id="UP000467841"/>
    </source>
</evidence>
<gene>
    <name evidence="2" type="ORF">MERR_LOCUS9464</name>
</gene>
<dbReference type="AlphaFoldDB" id="A0A6D2I2L5"/>
<dbReference type="EMBL" id="CACVBM020000666">
    <property type="protein sequence ID" value="CAA7022229.1"/>
    <property type="molecule type" value="Genomic_DNA"/>
</dbReference>
<proteinExistence type="predicted"/>
<sequence length="110" mass="12514">MKDIFVTYTRGDNINRPSVFKLNVEGNVWDEKRDLGGLALFTSYPGSFARACSSAEHRNKMYTSCIDDCWLGLYDMYYSLSDEESSRLPSRASLSPRVAWVDPPHKSQPP</sequence>
<dbReference type="OrthoDB" id="1106980at2759"/>
<accession>A0A6D2I2L5</accession>
<evidence type="ECO:0000256" key="1">
    <source>
        <dbReference type="SAM" id="MobiDB-lite"/>
    </source>
</evidence>
<feature type="compositionally biased region" description="Low complexity" evidence="1">
    <location>
        <begin position="87"/>
        <end position="97"/>
    </location>
</feature>
<keyword evidence="3" id="KW-1185">Reference proteome</keyword>